<evidence type="ECO:0000259" key="1">
    <source>
        <dbReference type="Pfam" id="PF01494"/>
    </source>
</evidence>
<dbReference type="EMBL" id="BAAATZ010000012">
    <property type="protein sequence ID" value="GAA2728068.1"/>
    <property type="molecule type" value="Genomic_DNA"/>
</dbReference>
<keyword evidence="3" id="KW-1185">Reference proteome</keyword>
<dbReference type="Proteomes" id="UP001501842">
    <property type="component" value="Unassembled WGS sequence"/>
</dbReference>
<reference evidence="3" key="1">
    <citation type="journal article" date="2019" name="Int. J. Syst. Evol. Microbiol.">
        <title>The Global Catalogue of Microorganisms (GCM) 10K type strain sequencing project: providing services to taxonomists for standard genome sequencing and annotation.</title>
        <authorList>
            <consortium name="The Broad Institute Genomics Platform"/>
            <consortium name="The Broad Institute Genome Sequencing Center for Infectious Disease"/>
            <person name="Wu L."/>
            <person name="Ma J."/>
        </authorList>
    </citation>
    <scope>NUCLEOTIDE SEQUENCE [LARGE SCALE GENOMIC DNA]</scope>
    <source>
        <strain evidence="3">JCM 8201</strain>
    </source>
</reference>
<dbReference type="RefSeq" id="WP_344451526.1">
    <property type="nucleotide sequence ID" value="NZ_BAAATZ010000012.1"/>
</dbReference>
<dbReference type="PANTHER" id="PTHR42685">
    <property type="entry name" value="GERANYLGERANYL DIPHOSPHATE REDUCTASE"/>
    <property type="match status" value="1"/>
</dbReference>
<dbReference type="Gene3D" id="3.50.50.60">
    <property type="entry name" value="FAD/NAD(P)-binding domain"/>
    <property type="match status" value="1"/>
</dbReference>
<sequence>MSDEYDVVVAGASTAGCAAAMLLAARGARVALLEKRTTMDAHKVLCTHTLQPGALPVLKTLGVLPELEAAGARQHVTELWTPWGWIRPRPEPGGPPLPQGINVRRSTLDPVLRRAAAETPGVDLMLGEQVSGLLEEDGRITGVRTGGRTITARLTVGADGRGSTVAAHSGLPARVSANNRLGFFARYRGLPPAPSRVWFLDPDTAFAFPNDGDITVVACSPAKEKHSADFRRNMEGSYERFIRALPDAPPIDEGERVSKVIGTFDLPNVYRKPHRPGLALVGDAALATDPVWGVGIGWALQSAQWLAEASVRGPGEGLEEYGRAHRSALDGHHKLMEDYASVRPFNPFEKLLLSAAARDAAAARHHQRFAGRLIDVKEFVSPPALLRAMRVNALHRLGR</sequence>
<dbReference type="Pfam" id="PF01494">
    <property type="entry name" value="FAD_binding_3"/>
    <property type="match status" value="1"/>
</dbReference>
<proteinExistence type="predicted"/>
<dbReference type="PRINTS" id="PR00420">
    <property type="entry name" value="RNGMNOXGNASE"/>
</dbReference>
<dbReference type="InterPro" id="IPR036188">
    <property type="entry name" value="FAD/NAD-bd_sf"/>
</dbReference>
<feature type="domain" description="FAD-binding" evidence="1">
    <location>
        <begin position="4"/>
        <end position="307"/>
    </location>
</feature>
<gene>
    <name evidence="2" type="ORF">GCM10010439_35460</name>
</gene>
<dbReference type="InterPro" id="IPR050407">
    <property type="entry name" value="Geranylgeranyl_reductase"/>
</dbReference>
<protein>
    <recommendedName>
        <fullName evidence="1">FAD-binding domain-containing protein</fullName>
    </recommendedName>
</protein>
<dbReference type="SUPFAM" id="SSF51905">
    <property type="entry name" value="FAD/NAD(P)-binding domain"/>
    <property type="match status" value="1"/>
</dbReference>
<organism evidence="2 3">
    <name type="scientific">Actinocorallia aurantiaca</name>
    <dbReference type="NCBI Taxonomy" id="46204"/>
    <lineage>
        <taxon>Bacteria</taxon>
        <taxon>Bacillati</taxon>
        <taxon>Actinomycetota</taxon>
        <taxon>Actinomycetes</taxon>
        <taxon>Streptosporangiales</taxon>
        <taxon>Thermomonosporaceae</taxon>
        <taxon>Actinocorallia</taxon>
    </lineage>
</organism>
<dbReference type="InterPro" id="IPR002938">
    <property type="entry name" value="FAD-bd"/>
</dbReference>
<dbReference type="PANTHER" id="PTHR42685:SF22">
    <property type="entry name" value="CONDITIONED MEDIUM FACTOR RECEPTOR 1"/>
    <property type="match status" value="1"/>
</dbReference>
<evidence type="ECO:0000313" key="2">
    <source>
        <dbReference type="EMBL" id="GAA2728068.1"/>
    </source>
</evidence>
<accession>A0ABN3UBF5</accession>
<comment type="caution">
    <text evidence="2">The sequence shown here is derived from an EMBL/GenBank/DDBJ whole genome shotgun (WGS) entry which is preliminary data.</text>
</comment>
<name>A0ABN3UBF5_9ACTN</name>
<evidence type="ECO:0000313" key="3">
    <source>
        <dbReference type="Proteomes" id="UP001501842"/>
    </source>
</evidence>